<dbReference type="GO" id="GO:0005829">
    <property type="term" value="C:cytosol"/>
    <property type="evidence" value="ECO:0007669"/>
    <property type="project" value="TreeGrafter"/>
</dbReference>
<organism evidence="1 2">
    <name type="scientific">Hoyosella rhizosphaerae</name>
    <dbReference type="NCBI Taxonomy" id="1755582"/>
    <lineage>
        <taxon>Bacteria</taxon>
        <taxon>Bacillati</taxon>
        <taxon>Actinomycetota</taxon>
        <taxon>Actinomycetes</taxon>
        <taxon>Mycobacteriales</taxon>
        <taxon>Hoyosellaceae</taxon>
        <taxon>Hoyosella</taxon>
    </lineage>
</organism>
<dbReference type="EMBL" id="BMJH01000001">
    <property type="protein sequence ID" value="GGC60577.1"/>
    <property type="molecule type" value="Genomic_DNA"/>
</dbReference>
<dbReference type="InterPro" id="IPR005583">
    <property type="entry name" value="YaaA"/>
</dbReference>
<dbReference type="Pfam" id="PF03883">
    <property type="entry name" value="H2O2_YaaD"/>
    <property type="match status" value="1"/>
</dbReference>
<evidence type="ECO:0000313" key="2">
    <source>
        <dbReference type="Proteomes" id="UP000641514"/>
    </source>
</evidence>
<dbReference type="PANTHER" id="PTHR30283">
    <property type="entry name" value="PEROXIDE STRESS RESPONSE PROTEIN YAAA"/>
    <property type="match status" value="1"/>
</dbReference>
<reference evidence="1" key="2">
    <citation type="submission" date="2020-09" db="EMBL/GenBank/DDBJ databases">
        <authorList>
            <person name="Sun Q."/>
            <person name="Zhou Y."/>
        </authorList>
    </citation>
    <scope>NUCLEOTIDE SEQUENCE</scope>
    <source>
        <strain evidence="1">CGMCC 1.15478</strain>
    </source>
</reference>
<dbReference type="GO" id="GO:0033194">
    <property type="term" value="P:response to hydroperoxide"/>
    <property type="evidence" value="ECO:0007669"/>
    <property type="project" value="TreeGrafter"/>
</dbReference>
<accession>A0A916U4T4</accession>
<dbReference type="Proteomes" id="UP000641514">
    <property type="component" value="Unassembled WGS sequence"/>
</dbReference>
<comment type="caution">
    <text evidence="1">The sequence shown here is derived from an EMBL/GenBank/DDBJ whole genome shotgun (WGS) entry which is preliminary data.</text>
</comment>
<dbReference type="PANTHER" id="PTHR30283:SF4">
    <property type="entry name" value="PEROXIDE STRESS RESISTANCE PROTEIN YAAA"/>
    <property type="match status" value="1"/>
</dbReference>
<proteinExistence type="predicted"/>
<reference evidence="1" key="1">
    <citation type="journal article" date="2014" name="Int. J. Syst. Evol. Microbiol.">
        <title>Complete genome sequence of Corynebacterium casei LMG S-19264T (=DSM 44701T), isolated from a smear-ripened cheese.</title>
        <authorList>
            <consortium name="US DOE Joint Genome Institute (JGI-PGF)"/>
            <person name="Walter F."/>
            <person name="Albersmeier A."/>
            <person name="Kalinowski J."/>
            <person name="Ruckert C."/>
        </authorList>
    </citation>
    <scope>NUCLEOTIDE SEQUENCE</scope>
    <source>
        <strain evidence="1">CGMCC 1.15478</strain>
    </source>
</reference>
<evidence type="ECO:0008006" key="3">
    <source>
        <dbReference type="Google" id="ProtNLM"/>
    </source>
</evidence>
<keyword evidence="2" id="KW-1185">Reference proteome</keyword>
<gene>
    <name evidence="1" type="ORF">GCM10011410_11350</name>
</gene>
<dbReference type="AlphaFoldDB" id="A0A916U4T4"/>
<name>A0A916U4T4_9ACTN</name>
<sequence length="250" mass="26880">MLMLILLPPSESKSPGGTGPKIEVETLSLPQLNPIREHLMSALVELAQDEDACAKALKLGPRQSDDITANAQLRQSPTMAAIDRYTGVLYDALDIASMKISERGHAVERLAIGSALFGVVRADDQIPYYKFSATARIPGQPTLRALWRTVLSQELEQLDVGIVIDLRSGGYAALGPVEGAVTATVVTEREDGSRKVVSHFNKHHKGLLARALSLSKLEPTDISDVASIAKRNGLHAEVSGESELTIVTQP</sequence>
<evidence type="ECO:0000313" key="1">
    <source>
        <dbReference type="EMBL" id="GGC60577.1"/>
    </source>
</evidence>
<protein>
    <recommendedName>
        <fullName evidence="3">Peroxide stress protein YaaA</fullName>
    </recommendedName>
</protein>